<evidence type="ECO:0000313" key="1">
    <source>
        <dbReference type="EMBL" id="GAA4134559.1"/>
    </source>
</evidence>
<sequence length="139" mass="15094">MARTRCGCDRPRLTVVLSLAERGVPHGSAGHDVVYDYTRISECSGCGGGVVERHSHDCWDTGNYADYDKYWWWRVDMDAIRELVRACPAPLDPGCGCPVHLGLGAGSPRPLPPSTETPYDDAAVPTAAVRVVDGVPRWA</sequence>
<evidence type="ECO:0000313" key="2">
    <source>
        <dbReference type="Proteomes" id="UP001500266"/>
    </source>
</evidence>
<dbReference type="RefSeq" id="WP_345018992.1">
    <property type="nucleotide sequence ID" value="NZ_BAABDO010000015.1"/>
</dbReference>
<name>A0ABP7YDJ9_9ACTN</name>
<protein>
    <submittedName>
        <fullName evidence="1">Uncharacterized protein</fullName>
    </submittedName>
</protein>
<comment type="caution">
    <text evidence="1">The sequence shown here is derived from an EMBL/GenBank/DDBJ whole genome shotgun (WGS) entry which is preliminary data.</text>
</comment>
<reference evidence="2" key="1">
    <citation type="journal article" date="2019" name="Int. J. Syst. Evol. Microbiol.">
        <title>The Global Catalogue of Microorganisms (GCM) 10K type strain sequencing project: providing services to taxonomists for standard genome sequencing and annotation.</title>
        <authorList>
            <consortium name="The Broad Institute Genomics Platform"/>
            <consortium name="The Broad Institute Genome Sequencing Center for Infectious Disease"/>
            <person name="Wu L."/>
            <person name="Ma J."/>
        </authorList>
    </citation>
    <scope>NUCLEOTIDE SEQUENCE [LARGE SCALE GENOMIC DNA]</scope>
    <source>
        <strain evidence="2">JCM 17316</strain>
    </source>
</reference>
<organism evidence="1 2">
    <name type="scientific">Actinomadura keratinilytica</name>
    <dbReference type="NCBI Taxonomy" id="547461"/>
    <lineage>
        <taxon>Bacteria</taxon>
        <taxon>Bacillati</taxon>
        <taxon>Actinomycetota</taxon>
        <taxon>Actinomycetes</taxon>
        <taxon>Streptosporangiales</taxon>
        <taxon>Thermomonosporaceae</taxon>
        <taxon>Actinomadura</taxon>
    </lineage>
</organism>
<dbReference type="EMBL" id="BAABDO010000015">
    <property type="protein sequence ID" value="GAA4134559.1"/>
    <property type="molecule type" value="Genomic_DNA"/>
</dbReference>
<gene>
    <name evidence="1" type="ORF">GCM10022416_16380</name>
</gene>
<dbReference type="Proteomes" id="UP001500266">
    <property type="component" value="Unassembled WGS sequence"/>
</dbReference>
<keyword evidence="2" id="KW-1185">Reference proteome</keyword>
<proteinExistence type="predicted"/>
<accession>A0ABP7YDJ9</accession>